<dbReference type="EMBL" id="PZKE01000002">
    <property type="protein sequence ID" value="PTE15962.1"/>
    <property type="molecule type" value="Genomic_DNA"/>
</dbReference>
<name>A0A2T4JDH4_FUSBL</name>
<dbReference type="Gene3D" id="3.90.1530.30">
    <property type="match status" value="1"/>
</dbReference>
<proteinExistence type="predicted"/>
<evidence type="ECO:0000313" key="3">
    <source>
        <dbReference type="Proteomes" id="UP000241362"/>
    </source>
</evidence>
<dbReference type="PANTHER" id="PTHR33375">
    <property type="entry name" value="CHROMOSOME-PARTITIONING PROTEIN PARB-RELATED"/>
    <property type="match status" value="1"/>
</dbReference>
<keyword evidence="3" id="KW-1185">Reference proteome</keyword>
<organism evidence="2 3">
    <name type="scientific">Fuscovulum blasticum DSM 2131</name>
    <dbReference type="NCBI Taxonomy" id="1188250"/>
    <lineage>
        <taxon>Bacteria</taxon>
        <taxon>Pseudomonadati</taxon>
        <taxon>Pseudomonadota</taxon>
        <taxon>Alphaproteobacteria</taxon>
        <taxon>Rhodobacterales</taxon>
        <taxon>Paracoccaceae</taxon>
        <taxon>Pseudogemmobacter</taxon>
    </lineage>
</organism>
<dbReference type="InterPro" id="IPR003115">
    <property type="entry name" value="ParB_N"/>
</dbReference>
<reference evidence="2 3" key="1">
    <citation type="submission" date="2018-03" db="EMBL/GenBank/DDBJ databases">
        <title>Rhodobacter blasticus.</title>
        <authorList>
            <person name="Meyer T.E."/>
            <person name="Miller S."/>
            <person name="Lodha T."/>
            <person name="Gandham S."/>
            <person name="Chintalapati S."/>
            <person name="Chintalapati V.R."/>
        </authorList>
    </citation>
    <scope>NUCLEOTIDE SEQUENCE [LARGE SCALE GENOMIC DNA]</scope>
    <source>
        <strain evidence="2 3">DSM 2131</strain>
    </source>
</reference>
<sequence length="279" mass="29733">MNLLPAITDLPVADIIVGPRLRPFSEAEVAALVGLIEEFGQTTPILVRKTLHGFELVDGLHRLEATRRAGLPTIPVRAYATMSDADARLLEASQNLTGGLSPLDDAVFLAAWKREHLKKHPETAQGKAGALARHGLQGNSSSFAEIVASKRAITVRQVRKIIAAGEALRPADLALLRTATAPVTLKDVEALGKVADDGERSRIASLLSCGNAKSVAAARRQIVAEDPSAVEVETDPSDKQYLALKTAWSRAGAAARRRWLAEVGADLADLMPRPEVAAE</sequence>
<protein>
    <submittedName>
        <fullName evidence="2">Chromosome partitioning protein ParB</fullName>
    </submittedName>
</protein>
<dbReference type="AlphaFoldDB" id="A0A2T4JDH4"/>
<dbReference type="Pfam" id="PF02195">
    <property type="entry name" value="ParB_N"/>
    <property type="match status" value="1"/>
</dbReference>
<comment type="caution">
    <text evidence="2">The sequence shown here is derived from an EMBL/GenBank/DDBJ whole genome shotgun (WGS) entry which is preliminary data.</text>
</comment>
<gene>
    <name evidence="2" type="ORF">C5F44_02680</name>
</gene>
<dbReference type="SUPFAM" id="SSF110849">
    <property type="entry name" value="ParB/Sulfiredoxin"/>
    <property type="match status" value="1"/>
</dbReference>
<evidence type="ECO:0000313" key="2">
    <source>
        <dbReference type="EMBL" id="PTE15962.1"/>
    </source>
</evidence>
<dbReference type="SMART" id="SM00470">
    <property type="entry name" value="ParB"/>
    <property type="match status" value="1"/>
</dbReference>
<evidence type="ECO:0000259" key="1">
    <source>
        <dbReference type="SMART" id="SM00470"/>
    </source>
</evidence>
<dbReference type="Proteomes" id="UP000241362">
    <property type="component" value="Unassembled WGS sequence"/>
</dbReference>
<dbReference type="GO" id="GO:0005694">
    <property type="term" value="C:chromosome"/>
    <property type="evidence" value="ECO:0007669"/>
    <property type="project" value="TreeGrafter"/>
</dbReference>
<dbReference type="GO" id="GO:0007059">
    <property type="term" value="P:chromosome segregation"/>
    <property type="evidence" value="ECO:0007669"/>
    <property type="project" value="TreeGrafter"/>
</dbReference>
<dbReference type="RefSeq" id="WP_107671971.1">
    <property type="nucleotide sequence ID" value="NZ_PZKE01000002.1"/>
</dbReference>
<feature type="domain" description="ParB-like N-terminal" evidence="1">
    <location>
        <begin position="8"/>
        <end position="96"/>
    </location>
</feature>
<dbReference type="InterPro" id="IPR036086">
    <property type="entry name" value="ParB/Sulfiredoxin_sf"/>
</dbReference>
<accession>A0A2T4JDH4</accession>
<dbReference type="InterPro" id="IPR050336">
    <property type="entry name" value="Chromosome_partition/occlusion"/>
</dbReference>
<dbReference type="PANTHER" id="PTHR33375:SF1">
    <property type="entry name" value="CHROMOSOME-PARTITIONING PROTEIN PARB-RELATED"/>
    <property type="match status" value="1"/>
</dbReference>